<protein>
    <recommendedName>
        <fullName evidence="4">Intracellular septation protein A</fullName>
    </recommendedName>
</protein>
<feature type="transmembrane region" description="Helical" evidence="1">
    <location>
        <begin position="134"/>
        <end position="156"/>
    </location>
</feature>
<evidence type="ECO:0000313" key="3">
    <source>
        <dbReference type="Proteomes" id="UP000318529"/>
    </source>
</evidence>
<gene>
    <name evidence="2" type="ORF">FBZ83_12143</name>
</gene>
<keyword evidence="1" id="KW-1133">Transmembrane helix</keyword>
<reference evidence="2 3" key="1">
    <citation type="submission" date="2019-06" db="EMBL/GenBank/DDBJ databases">
        <title>Genomic Encyclopedia of Type Strains, Phase IV (KMG-V): Genome sequencing to study the core and pangenomes of soil and plant-associated prokaryotes.</title>
        <authorList>
            <person name="Whitman W."/>
        </authorList>
    </citation>
    <scope>NUCLEOTIDE SEQUENCE [LARGE SCALE GENOMIC DNA]</scope>
    <source>
        <strain evidence="2 3">BR 11650</strain>
    </source>
</reference>
<feature type="transmembrane region" description="Helical" evidence="1">
    <location>
        <begin position="50"/>
        <end position="68"/>
    </location>
</feature>
<sequence>MGILLAFAPFIAFAVLDRLVGPVEGLIAGALVSATLLLRDWMSPGKTPKILEVGTVLLFGGLALYAVAGGPTQSIMGGAVMGGAVMGVRLLVDAGLLLIVLISIALRRPFTLQYAREQVAHEFWDDPHFIHTNYVITGVWALAFLVLVIADLILLYRPDLPPRFGIVATVLALVGAIKFTSWYPEHRRSAAGTV</sequence>
<accession>A0A560BTQ8</accession>
<feature type="transmembrane region" description="Helical" evidence="1">
    <location>
        <begin position="80"/>
        <end position="106"/>
    </location>
</feature>
<proteinExistence type="predicted"/>
<evidence type="ECO:0000313" key="2">
    <source>
        <dbReference type="EMBL" id="TWA75973.1"/>
    </source>
</evidence>
<evidence type="ECO:0008006" key="4">
    <source>
        <dbReference type="Google" id="ProtNLM"/>
    </source>
</evidence>
<dbReference type="AlphaFoldDB" id="A0A560BTQ8"/>
<name>A0A560BTQ8_AZOBR</name>
<evidence type="ECO:0000256" key="1">
    <source>
        <dbReference type="SAM" id="Phobius"/>
    </source>
</evidence>
<organism evidence="2 3">
    <name type="scientific">Azospirillum brasilense</name>
    <dbReference type="NCBI Taxonomy" id="192"/>
    <lineage>
        <taxon>Bacteria</taxon>
        <taxon>Pseudomonadati</taxon>
        <taxon>Pseudomonadota</taxon>
        <taxon>Alphaproteobacteria</taxon>
        <taxon>Rhodospirillales</taxon>
        <taxon>Azospirillaceae</taxon>
        <taxon>Azospirillum</taxon>
    </lineage>
</organism>
<dbReference type="Proteomes" id="UP000318529">
    <property type="component" value="Unassembled WGS sequence"/>
</dbReference>
<comment type="caution">
    <text evidence="2">The sequence shown here is derived from an EMBL/GenBank/DDBJ whole genome shotgun (WGS) entry which is preliminary data.</text>
</comment>
<dbReference type="RefSeq" id="WP_145690179.1">
    <property type="nucleotide sequence ID" value="NZ_VITH01000021.1"/>
</dbReference>
<keyword evidence="1" id="KW-0472">Membrane</keyword>
<dbReference type="EMBL" id="VITH01000021">
    <property type="protein sequence ID" value="TWA75973.1"/>
    <property type="molecule type" value="Genomic_DNA"/>
</dbReference>
<feature type="transmembrane region" description="Helical" evidence="1">
    <location>
        <begin position="163"/>
        <end position="183"/>
    </location>
</feature>
<keyword evidence="1" id="KW-0812">Transmembrane</keyword>